<evidence type="ECO:0000313" key="2">
    <source>
        <dbReference type="EMBL" id="OHG54953.1"/>
    </source>
</evidence>
<dbReference type="InterPro" id="IPR027417">
    <property type="entry name" value="P-loop_NTPase"/>
</dbReference>
<reference evidence="2" key="1">
    <citation type="submission" date="2016-09" db="EMBL/GenBank/DDBJ databases">
        <title>Whole genome sequencing of Salmonella enterica.</title>
        <authorList>
            <person name="Bell R."/>
        </authorList>
    </citation>
    <scope>NUCLEOTIDE SEQUENCE [LARGE SCALE GENOMIC DNA]</scope>
    <source>
        <strain evidence="2">CFSAN044978</strain>
    </source>
</reference>
<proteinExistence type="predicted"/>
<dbReference type="InterPro" id="IPR057574">
    <property type="entry name" value="nSTAND_NTPase5_dom"/>
</dbReference>
<comment type="caution">
    <text evidence="2">The sequence shown here is derived from an EMBL/GenBank/DDBJ whole genome shotgun (WGS) entry which is preliminary data.</text>
</comment>
<evidence type="ECO:0000259" key="1">
    <source>
        <dbReference type="Pfam" id="PF25199"/>
    </source>
</evidence>
<dbReference type="Gene3D" id="3.40.50.300">
    <property type="entry name" value="P-loop containing nucleotide triphosphate hydrolases"/>
    <property type="match status" value="1"/>
</dbReference>
<accession>A0A1S0Z4R5</accession>
<feature type="non-terminal residue" evidence="2">
    <location>
        <position position="1084"/>
    </location>
</feature>
<feature type="domain" description="Novel STAND NTPase 5" evidence="1">
    <location>
        <begin position="197"/>
        <end position="295"/>
    </location>
</feature>
<protein>
    <recommendedName>
        <fullName evidence="1">Novel STAND NTPase 5 domain-containing protein</fullName>
    </recommendedName>
</protein>
<gene>
    <name evidence="2" type="ORF">A7T00_33555</name>
</gene>
<dbReference type="AlphaFoldDB" id="A0A1S0Z4R5"/>
<dbReference type="EMBL" id="MLZC01000046">
    <property type="protein sequence ID" value="OHG54953.1"/>
    <property type="molecule type" value="Genomic_DNA"/>
</dbReference>
<dbReference type="SUPFAM" id="SSF52540">
    <property type="entry name" value="P-loop containing nucleoside triphosphate hydrolases"/>
    <property type="match status" value="1"/>
</dbReference>
<organism evidence="2">
    <name type="scientific">Salmonella enterica subsp. enterica serovar Saintpaul</name>
    <dbReference type="NCBI Taxonomy" id="90105"/>
    <lineage>
        <taxon>Bacteria</taxon>
        <taxon>Pseudomonadati</taxon>
        <taxon>Pseudomonadota</taxon>
        <taxon>Gammaproteobacteria</taxon>
        <taxon>Enterobacterales</taxon>
        <taxon>Enterobacteriaceae</taxon>
        <taxon>Salmonella</taxon>
    </lineage>
</organism>
<dbReference type="Pfam" id="PF25199">
    <property type="entry name" value="nSTAND_NTPase5"/>
    <property type="match status" value="1"/>
</dbReference>
<name>A0A1S0Z4R5_SALET</name>
<sequence length="1084" mass="127380">MTTITDIKGRVQGLSPARFQEFCDTLIHKNGYGRVHGYGMQAGTGKTTIGNPDSYFRKDNGKYVFVAYTTQQNNIYIKLKEDIEKCLDKSKTGLSTTEIDEIICCHTSSNLSAGDDKKLHDFCEEKGISLIIWGIDEIANQIFTNYRSMITELGLSIDTNQILDVEDFVNIYDSNKMLAPLSTNFQFRERELNSLLSELQSNGIIVVTGKAGVGKTRLVLEAVQIFARRDNYKLLCVKNNNLSLYQDLVSATETPGKYMFFVDDANELADLNQILQYTTQKQKGYEVKIILTVRDYVKMKVIEAVKQYRLPRVIELSPFSDEELKLFLNENLNIFNTDYIKQIIRIAEGNPRIAYMAGKLASKFQDFSMIQNAYDIYDQYYRKYVEESFGNDEELCITAGILSILNCVLLDDLSPLQDLLKAHGMTIELFKMKVRQLSSLEFVEIHLEQVATLSDQCLSNYMLYYVFFQKKLMCLSMVLEICYKNFRNSMINTLNTILNLYESDDTRDYCSNEIKKVWNKLKDERHPDFIDFVEDFHVFNPEESFILAKKKIDDINKQEFSIFEINVTENVYDENDSVLKLLRGYEHSEYIEYVIDLLLNYSSRGKKNLIVGLKWLKNAYGLNHNDYKFRYYTQVKICEQLLERMKGNDDVAEVIGFHWAIYSLDFNFQSSEMGRGDSFIIYQIVLNDSDDLANYRKRCWEILISLAKKNEWKKEILNFLNMYSINIYKQADNDIIIKDFHYIAQLFELLDSSQVRFYNMVSSIVFKIKKFGVESELVKKCDREFNGEEWKLYRILNKNFLESGLEYEEYIKKKEEVIIEYGKQVEVSDVCNLIQIMNNILSEEFESTELFKLNSAFEKMVQQFNELVLKEFLKCFTIYGSNISINPNIVLRKLNKKNDSRELLETLKFKDFPQKNEWMYSFFDTLSPSKIDKGMLGEFIKFIKDGSDKELSSSFYRNLRILDKFIELEPNIYPITSLIIYEKQNDFISDIYFSHLFQKGNYSPSELLFLYKSDINLLQKIYFSTIKRNHSSDYEGIFLLEFLKLDNTWIEKYSELFWECEKNWKDCVKNKNKILWKSNSYIDY</sequence>